<proteinExistence type="predicted"/>
<gene>
    <name evidence="2" type="ORF">SAMN04244560_00334</name>
</gene>
<keyword evidence="1" id="KW-1133">Transmembrane helix</keyword>
<dbReference type="EMBL" id="FNBS01000005">
    <property type="protein sequence ID" value="SDF16223.1"/>
    <property type="molecule type" value="Genomic_DNA"/>
</dbReference>
<protein>
    <submittedName>
        <fullName evidence="2">Uncharacterized protein</fullName>
    </submittedName>
</protein>
<dbReference type="RefSeq" id="WP_074592026.1">
    <property type="nucleotide sequence ID" value="NZ_FNBS01000005.1"/>
</dbReference>
<dbReference type="AlphaFoldDB" id="A0A1G7IU71"/>
<evidence type="ECO:0000313" key="2">
    <source>
        <dbReference type="EMBL" id="SDF16223.1"/>
    </source>
</evidence>
<keyword evidence="1" id="KW-0812">Transmembrane</keyword>
<feature type="transmembrane region" description="Helical" evidence="1">
    <location>
        <begin position="50"/>
        <end position="68"/>
    </location>
</feature>
<dbReference type="Proteomes" id="UP000183404">
    <property type="component" value="Unassembled WGS sequence"/>
</dbReference>
<keyword evidence="1" id="KW-0472">Membrane</keyword>
<accession>A0A1G7IU71</accession>
<evidence type="ECO:0000313" key="3">
    <source>
        <dbReference type="Proteomes" id="UP000183404"/>
    </source>
</evidence>
<feature type="transmembrane region" description="Helical" evidence="1">
    <location>
        <begin position="89"/>
        <end position="113"/>
    </location>
</feature>
<organism evidence="2 3">
    <name type="scientific">Thermoanaerobacter thermohydrosulfuricus</name>
    <name type="common">Clostridium thermohydrosulfuricum</name>
    <dbReference type="NCBI Taxonomy" id="1516"/>
    <lineage>
        <taxon>Bacteria</taxon>
        <taxon>Bacillati</taxon>
        <taxon>Bacillota</taxon>
        <taxon>Clostridia</taxon>
        <taxon>Thermoanaerobacterales</taxon>
        <taxon>Thermoanaerobacteraceae</taxon>
        <taxon>Thermoanaerobacter</taxon>
    </lineage>
</organism>
<dbReference type="InterPro" id="IPR043993">
    <property type="entry name" value="T4SS_pilin"/>
</dbReference>
<sequence length="121" mass="13412">MKNKTIEKIKKILFYIYSGFYLMLPMIAYADVKSEGQKLQSQIIPDLRDAAMYVGVLLIFVGLIMWSIRLIVAHGNPHKRSEALESGGWLIASAIILGLLSVIFSLIISISGLGNYKAVNP</sequence>
<reference evidence="2 3" key="1">
    <citation type="submission" date="2016-10" db="EMBL/GenBank/DDBJ databases">
        <authorList>
            <person name="de Groot N.N."/>
        </authorList>
    </citation>
    <scope>NUCLEOTIDE SEQUENCE [LARGE SCALE GENOMIC DNA]</scope>
    <source>
        <strain evidence="2 3">DSM 569</strain>
    </source>
</reference>
<dbReference type="Pfam" id="PF18895">
    <property type="entry name" value="T4SS_pilin"/>
    <property type="match status" value="1"/>
</dbReference>
<name>A0A1G7IU71_THETY</name>
<feature type="transmembrane region" description="Helical" evidence="1">
    <location>
        <begin position="12"/>
        <end position="30"/>
    </location>
</feature>
<evidence type="ECO:0000256" key="1">
    <source>
        <dbReference type="SAM" id="Phobius"/>
    </source>
</evidence>